<dbReference type="SUPFAM" id="SSF55307">
    <property type="entry name" value="Tubulin C-terminal domain-like"/>
    <property type="match status" value="1"/>
</dbReference>
<feature type="region of interest" description="Disordered" evidence="4">
    <location>
        <begin position="437"/>
        <end position="475"/>
    </location>
</feature>
<dbReference type="GO" id="GO:0005525">
    <property type="term" value="F:GTP binding"/>
    <property type="evidence" value="ECO:0007669"/>
    <property type="project" value="UniProtKB-KW"/>
</dbReference>
<dbReference type="InterPro" id="IPR003409">
    <property type="entry name" value="MORN"/>
</dbReference>
<dbReference type="SMART" id="SM00698">
    <property type="entry name" value="MORN"/>
    <property type="match status" value="3"/>
</dbReference>
<reference evidence="6" key="1">
    <citation type="submission" date="2021-08" db="EMBL/GenBank/DDBJ databases">
        <title>WGS assembly of Ceratopteris richardii.</title>
        <authorList>
            <person name="Marchant D.B."/>
            <person name="Chen G."/>
            <person name="Jenkins J."/>
            <person name="Shu S."/>
            <person name="Leebens-Mack J."/>
            <person name="Grimwood J."/>
            <person name="Schmutz J."/>
            <person name="Soltis P."/>
            <person name="Soltis D."/>
            <person name="Chen Z.-H."/>
        </authorList>
    </citation>
    <scope>NUCLEOTIDE SEQUENCE</scope>
    <source>
        <strain evidence="6">Whitten #5841</strain>
        <tissue evidence="6">Leaf</tissue>
    </source>
</reference>
<dbReference type="OrthoDB" id="270720at2759"/>
<keyword evidence="3" id="KW-0342">GTP-binding</keyword>
<dbReference type="SUPFAM" id="SSF82185">
    <property type="entry name" value="Histone H3 K4-specific methyltransferase SET7/9 N-terminal domain"/>
    <property type="match status" value="1"/>
</dbReference>
<keyword evidence="7" id="KW-1185">Reference proteome</keyword>
<dbReference type="Gene3D" id="3.40.50.1440">
    <property type="entry name" value="Tubulin/FtsZ, GTPase domain"/>
    <property type="match status" value="1"/>
</dbReference>
<evidence type="ECO:0000256" key="2">
    <source>
        <dbReference type="ARBA" id="ARBA00022741"/>
    </source>
</evidence>
<evidence type="ECO:0000256" key="1">
    <source>
        <dbReference type="ARBA" id="ARBA00022737"/>
    </source>
</evidence>
<dbReference type="Proteomes" id="UP000825935">
    <property type="component" value="Chromosome 19"/>
</dbReference>
<dbReference type="PANTHER" id="PTHR43215">
    <property type="entry name" value="RADIAL SPOKE HEAD 1 HOMOLOG"/>
    <property type="match status" value="1"/>
</dbReference>
<evidence type="ECO:0000313" key="7">
    <source>
        <dbReference type="Proteomes" id="UP000825935"/>
    </source>
</evidence>
<gene>
    <name evidence="6" type="ORF">KP509_19G031600</name>
</gene>
<keyword evidence="1" id="KW-0677">Repeat</keyword>
<dbReference type="InterPro" id="IPR008280">
    <property type="entry name" value="Tub_FtsZ_C"/>
</dbReference>
<evidence type="ECO:0000259" key="5">
    <source>
        <dbReference type="SMART" id="SM00864"/>
    </source>
</evidence>
<dbReference type="InterPro" id="IPR036525">
    <property type="entry name" value="Tubulin/FtsZ_GTPase_sf"/>
</dbReference>
<dbReference type="Pfam" id="PF02493">
    <property type="entry name" value="MORN"/>
    <property type="match status" value="4"/>
</dbReference>
<dbReference type="GO" id="GO:0016020">
    <property type="term" value="C:membrane"/>
    <property type="evidence" value="ECO:0007669"/>
    <property type="project" value="UniProtKB-ARBA"/>
</dbReference>
<dbReference type="InterPro" id="IPR003008">
    <property type="entry name" value="Tubulin_FtsZ_GTPase"/>
</dbReference>
<accession>A0A8T2SIY1</accession>
<dbReference type="EMBL" id="CM035424">
    <property type="protein sequence ID" value="KAH7352136.1"/>
    <property type="molecule type" value="Genomic_DNA"/>
</dbReference>
<dbReference type="GO" id="GO:0005829">
    <property type="term" value="C:cytosol"/>
    <property type="evidence" value="ECO:0007669"/>
    <property type="project" value="TreeGrafter"/>
</dbReference>
<protein>
    <recommendedName>
        <fullName evidence="5">Tubulin/FtsZ GTPase domain-containing protein</fullName>
    </recommendedName>
</protein>
<comment type="caution">
    <text evidence="6">The sequence shown here is derived from an EMBL/GenBank/DDBJ whole genome shotgun (WGS) entry which is preliminary data.</text>
</comment>
<name>A0A8T2SIY1_CERRI</name>
<proteinExistence type="predicted"/>
<evidence type="ECO:0000313" key="6">
    <source>
        <dbReference type="EMBL" id="KAH7352136.1"/>
    </source>
</evidence>
<dbReference type="AlphaFoldDB" id="A0A8T2SIY1"/>
<keyword evidence="2" id="KW-0547">Nucleotide-binding</keyword>
<dbReference type="PANTHER" id="PTHR43215:SF15">
    <property type="entry name" value="PROTEIN ACCUMULATION AND REPLICATION OF CHLOROPLASTS 3, CHLOROPLASTIC"/>
    <property type="match status" value="1"/>
</dbReference>
<dbReference type="Gene3D" id="2.20.110.10">
    <property type="entry name" value="Histone H3 K4-specific methyltransferase SET7/9 N-terminal domain"/>
    <property type="match status" value="2"/>
</dbReference>
<sequence length="895" mass="99198">MSVKLGQSQQHVLLISRADCIAPHERCFVRINPIRKHTLGLRRSLVSHRSSSALRSRFQGRTLRFKGTHSSASENRLLQSITASLIDWSSGQRIKVVGLGTRASNAIQFCHESEILRSAELWVSSADVSDLKSFEFVNKNHVKIANGEALEKDHNIIILVLGMGANLLGKEVLDKLQYNRRTFSAMIIIEPFNFEGPRRKKEIEDLAGSLLEQIDMCLVFELDVLFSKERVTLAEALQVADSTVLYAIKAISDLLLGDQLKVIHSPTEGLRDVSNSEILSVLKNSGKTWAGYGSSYSIKSAVQRALFESPFLQHLVPGVKGIVLCTIVSSEDKSKKEIQTAVHALQCTIGPRAKLICTVSKEPNQKRGLTLATLLFTRFDGTGGPDYLKQYVASTGLPGPVSLFSDRFRGHSNSLNGREVRKASSEDPLQNADIKLIGPRQQSGEITVSNRVDDSLSDNDRSDAQVPNKSLHEDAGIQNITQDEIAGDTSIDSTTARKTVTAESASTLKIGLDFNDDFYPSGGPVQGVFLTDQKMSQDVISKNDVQETLSVAIDVNVLGVHEPEHEGQIDYYEAQADAFSEKETTFGEANGSWKFPSLSTVILGSKDNTMKVRKSLLRWQSGPYSAAAEAWAQTRQQLGNLGSFEREKFNKLPIGVKSTSDLEGVAVPFGREEGREREGVSQSTLFSFTEPLGRVLTSSLEVVADIYTAASAKIFRKDEGEEVGQAPSYLSERAASMLETERSSNKLPPMVEMRYKNGIYRGRCNGGLPEGKGRLSYEDGSFYYGFWKRGKRAGFGSFYYANGDVFQGYWRDDQKHGKGWFYFHSGDRLYADFWKGKANGEGRYYSAKGDVFFGHFKESWRHGEALSIESGARWSEVWDHGILISRSRIEGVDQN</sequence>
<evidence type="ECO:0000256" key="3">
    <source>
        <dbReference type="ARBA" id="ARBA00023134"/>
    </source>
</evidence>
<feature type="compositionally biased region" description="Polar residues" evidence="4">
    <location>
        <begin position="440"/>
        <end position="450"/>
    </location>
</feature>
<feature type="domain" description="Tubulin/FtsZ GTPase" evidence="5">
    <location>
        <begin position="93"/>
        <end position="259"/>
    </location>
</feature>
<organism evidence="6 7">
    <name type="scientific">Ceratopteris richardii</name>
    <name type="common">Triangle waterfern</name>
    <dbReference type="NCBI Taxonomy" id="49495"/>
    <lineage>
        <taxon>Eukaryota</taxon>
        <taxon>Viridiplantae</taxon>
        <taxon>Streptophyta</taxon>
        <taxon>Embryophyta</taxon>
        <taxon>Tracheophyta</taxon>
        <taxon>Polypodiopsida</taxon>
        <taxon>Polypodiidae</taxon>
        <taxon>Polypodiales</taxon>
        <taxon>Pteridineae</taxon>
        <taxon>Pteridaceae</taxon>
        <taxon>Parkerioideae</taxon>
        <taxon>Ceratopteris</taxon>
    </lineage>
</organism>
<dbReference type="OMA" id="PIRFWTM"/>
<dbReference type="SMART" id="SM00864">
    <property type="entry name" value="Tubulin"/>
    <property type="match status" value="1"/>
</dbReference>
<dbReference type="SUPFAM" id="SSF52490">
    <property type="entry name" value="Tubulin nucleotide-binding domain-like"/>
    <property type="match status" value="1"/>
</dbReference>
<feature type="compositionally biased region" description="Basic and acidic residues" evidence="4">
    <location>
        <begin position="451"/>
        <end position="463"/>
    </location>
</feature>
<evidence type="ECO:0000256" key="4">
    <source>
        <dbReference type="SAM" id="MobiDB-lite"/>
    </source>
</evidence>